<comment type="caution">
    <text evidence="1">The sequence shown here is derived from an EMBL/GenBank/DDBJ whole genome shotgun (WGS) entry which is preliminary data.</text>
</comment>
<evidence type="ECO:0000313" key="2">
    <source>
        <dbReference type="Proteomes" id="UP001153069"/>
    </source>
</evidence>
<proteinExistence type="predicted"/>
<dbReference type="OrthoDB" id="436685at2759"/>
<dbReference type="AlphaFoldDB" id="A0A9N8HB94"/>
<accession>A0A9N8HB94</accession>
<dbReference type="EMBL" id="CAICTM010000252">
    <property type="protein sequence ID" value="CAB9506065.1"/>
    <property type="molecule type" value="Genomic_DNA"/>
</dbReference>
<reference evidence="1" key="1">
    <citation type="submission" date="2020-06" db="EMBL/GenBank/DDBJ databases">
        <authorList>
            <consortium name="Plant Systems Biology data submission"/>
        </authorList>
    </citation>
    <scope>NUCLEOTIDE SEQUENCE</scope>
    <source>
        <strain evidence="1">D6</strain>
    </source>
</reference>
<evidence type="ECO:0000313" key="1">
    <source>
        <dbReference type="EMBL" id="CAB9506065.1"/>
    </source>
</evidence>
<gene>
    <name evidence="1" type="ORF">SEMRO_253_G099730.1</name>
</gene>
<sequence>MTTTTTSGDGSESDTKAQVRLDATIDLKTGRLVKVPSSSSVTTTSDESYPEWFLAYVPQEEDGCYLEDLDGSIGDMSSDKVCWWHMADGKVLGLHRGQLVEYDAKTLAPLGIVVPEENLRNREVLVVQNKTTLVLVDDKTQEMEVVHPNTDGSYWRRVSRSKVVRLEELAREEVAKRWMEQMQ</sequence>
<dbReference type="Proteomes" id="UP001153069">
    <property type="component" value="Unassembled WGS sequence"/>
</dbReference>
<organism evidence="1 2">
    <name type="scientific">Seminavis robusta</name>
    <dbReference type="NCBI Taxonomy" id="568900"/>
    <lineage>
        <taxon>Eukaryota</taxon>
        <taxon>Sar</taxon>
        <taxon>Stramenopiles</taxon>
        <taxon>Ochrophyta</taxon>
        <taxon>Bacillariophyta</taxon>
        <taxon>Bacillariophyceae</taxon>
        <taxon>Bacillariophycidae</taxon>
        <taxon>Naviculales</taxon>
        <taxon>Naviculaceae</taxon>
        <taxon>Seminavis</taxon>
    </lineage>
</organism>
<protein>
    <submittedName>
        <fullName evidence="1">Calcineurin-like phosphoesterase</fullName>
    </submittedName>
</protein>
<name>A0A9N8HB94_9STRA</name>
<keyword evidence="2" id="KW-1185">Reference proteome</keyword>